<name>A0A8D8LE66_CULPI</name>
<protein>
    <submittedName>
        <fullName evidence="1">(northern house mosquito) hypothetical protein</fullName>
    </submittedName>
</protein>
<proteinExistence type="predicted"/>
<organism evidence="1">
    <name type="scientific">Culex pipiens</name>
    <name type="common">House mosquito</name>
    <dbReference type="NCBI Taxonomy" id="7175"/>
    <lineage>
        <taxon>Eukaryota</taxon>
        <taxon>Metazoa</taxon>
        <taxon>Ecdysozoa</taxon>
        <taxon>Arthropoda</taxon>
        <taxon>Hexapoda</taxon>
        <taxon>Insecta</taxon>
        <taxon>Pterygota</taxon>
        <taxon>Neoptera</taxon>
        <taxon>Endopterygota</taxon>
        <taxon>Diptera</taxon>
        <taxon>Nematocera</taxon>
        <taxon>Culicoidea</taxon>
        <taxon>Culicidae</taxon>
        <taxon>Culicinae</taxon>
        <taxon>Culicini</taxon>
        <taxon>Culex</taxon>
        <taxon>Culex</taxon>
    </lineage>
</organism>
<evidence type="ECO:0000313" key="1">
    <source>
        <dbReference type="EMBL" id="CAG6604953.1"/>
    </source>
</evidence>
<reference evidence="1" key="1">
    <citation type="submission" date="2021-05" db="EMBL/GenBank/DDBJ databases">
        <authorList>
            <person name="Alioto T."/>
            <person name="Alioto T."/>
            <person name="Gomez Garrido J."/>
        </authorList>
    </citation>
    <scope>NUCLEOTIDE SEQUENCE</scope>
</reference>
<sequence length="124" mass="13893">MCESFSSTLLLALPRVEKKSGSYWPTKDEQGSRVNVCTEVVRPPDLAFYILECVFSEKAPAPVKVFSYSFDIANESSSASQQRCRQSLGGTPSGRAIPMVRGTTRSYFIFSYFVQFTVNICHEK</sequence>
<accession>A0A8D8LE66</accession>
<dbReference type="EMBL" id="HBUE01247568">
    <property type="protein sequence ID" value="CAG6552619.1"/>
    <property type="molecule type" value="Transcribed_RNA"/>
</dbReference>
<dbReference type="EMBL" id="HBUE01354752">
    <property type="protein sequence ID" value="CAG6604953.1"/>
    <property type="molecule type" value="Transcribed_RNA"/>
</dbReference>
<dbReference type="AlphaFoldDB" id="A0A8D8LE66"/>